<proteinExistence type="predicted"/>
<keyword evidence="3" id="KW-0808">Transferase</keyword>
<feature type="domain" description="Glycosyl transferase family 25" evidence="1">
    <location>
        <begin position="5"/>
        <end position="186"/>
    </location>
</feature>
<accession>A0A1Q9GVZ9</accession>
<evidence type="ECO:0000313" key="4">
    <source>
        <dbReference type="Proteomes" id="UP000218676"/>
    </source>
</evidence>
<evidence type="ECO:0000313" key="5">
    <source>
        <dbReference type="Proteomes" id="UP000516656"/>
    </source>
</evidence>
<dbReference type="EMBL" id="CP061855">
    <property type="protein sequence ID" value="QOD58205.1"/>
    <property type="molecule type" value="Genomic_DNA"/>
</dbReference>
<dbReference type="Proteomes" id="UP000516656">
    <property type="component" value="Chromosome 2"/>
</dbReference>
<dbReference type="AlphaFoldDB" id="A0A1Q9GVZ9"/>
<evidence type="ECO:0000313" key="3">
    <source>
        <dbReference type="EMBL" id="QOD58205.1"/>
    </source>
</evidence>
<reference evidence="4" key="2">
    <citation type="submission" date="2017-05" db="EMBL/GenBank/DDBJ databases">
        <title>Whole genome sequence of fish pathogenic bacteria, Photobacterium damselae subsp. piscicida, strain 91-197, isolated from hybrid striped bass (Morone sp.) in USA.</title>
        <authorList>
            <person name="Teru Y."/>
            <person name="Hikima J."/>
            <person name="Kono T."/>
            <person name="Sakai M."/>
            <person name="Takano T."/>
            <person name="Hawke J.P."/>
            <person name="Takeyama H."/>
            <person name="Aoki T."/>
        </authorList>
    </citation>
    <scope>NUCLEOTIDE SEQUENCE [LARGE SCALE GENOMIC DNA]</scope>
    <source>
        <strain evidence="4">91-197</strain>
    </source>
</reference>
<dbReference type="GO" id="GO:0016740">
    <property type="term" value="F:transferase activity"/>
    <property type="evidence" value="ECO:0007669"/>
    <property type="project" value="UniProtKB-KW"/>
</dbReference>
<dbReference type="EMBL" id="AP018046">
    <property type="protein sequence ID" value="BAX55488.1"/>
    <property type="molecule type" value="Genomic_DNA"/>
</dbReference>
<protein>
    <submittedName>
        <fullName evidence="2 3">Glycosyltransferase family 25</fullName>
    </submittedName>
</protein>
<dbReference type="Pfam" id="PF01755">
    <property type="entry name" value="Glyco_transf_25"/>
    <property type="match status" value="1"/>
</dbReference>
<dbReference type="RefSeq" id="WP_044178422.1">
    <property type="nucleotide sequence ID" value="NZ_AP018046.1"/>
</dbReference>
<organism evidence="3 5">
    <name type="scientific">Photobacterium damsela subsp. piscicida</name>
    <name type="common">Pasteurella piscicida</name>
    <dbReference type="NCBI Taxonomy" id="38294"/>
    <lineage>
        <taxon>Bacteria</taxon>
        <taxon>Pseudomonadati</taxon>
        <taxon>Pseudomonadota</taxon>
        <taxon>Gammaproteobacteria</taxon>
        <taxon>Vibrionales</taxon>
        <taxon>Vibrionaceae</taxon>
        <taxon>Photobacterium</taxon>
    </lineage>
</organism>
<name>A0A1Q9GVZ9_PHODP</name>
<sequence length="228" mass="26293">MSFEIKIISLLSDTKKREKISNNLCKLDLDFSIVDAVDGKNLSAIDYFINAKNSNFWFNRKQFLSPSEYGCFSSHRKAIEEFVTNSKSDWLLVLEDDVMFDDRLSDLLSNHVDGLPTNNIYVLGGQDGLSSINRVLFGGSFGGKYKFKKSIMKTHRWIYRTCCYLIHKNHANELLSLMKKETYVADNWGFVIKNTNLESVCYHNMVSHPLDLTGSHIEQERLLLRNKC</sequence>
<evidence type="ECO:0000259" key="1">
    <source>
        <dbReference type="Pfam" id="PF01755"/>
    </source>
</evidence>
<reference evidence="2" key="1">
    <citation type="journal article" date="2017" name="Genome Announc.">
        <title>Whole-Genome Sequence of Photobacterium damselae subsp. piscicida Strain 91-197, Isolated from Hybrid Striped Bass (Morone sp.) in the United States.</title>
        <authorList>
            <person name="Teru Y."/>
            <person name="Hikima J."/>
            <person name="Kono T."/>
            <person name="Sakai M."/>
            <person name="Takano T."/>
            <person name="Hawke J.P."/>
            <person name="Takeyama H."/>
            <person name="Aoki T."/>
        </authorList>
    </citation>
    <scope>NUCLEOTIDE SEQUENCE</scope>
    <source>
        <strain evidence="2">91-197</strain>
    </source>
</reference>
<gene>
    <name evidence="3" type="ORF">IC627_20785</name>
    <name evidence="2" type="ORF">PDPUS_2_00902</name>
</gene>
<dbReference type="InterPro" id="IPR002654">
    <property type="entry name" value="Glyco_trans_25"/>
</dbReference>
<evidence type="ECO:0000313" key="2">
    <source>
        <dbReference type="EMBL" id="BAX55488.1"/>
    </source>
</evidence>
<dbReference type="Proteomes" id="UP000218676">
    <property type="component" value="Chromosome 2"/>
</dbReference>
<dbReference type="CDD" id="cd06532">
    <property type="entry name" value="Glyco_transf_25"/>
    <property type="match status" value="1"/>
</dbReference>
<reference evidence="3 5" key="3">
    <citation type="submission" date="2020-09" db="EMBL/GenBank/DDBJ databases">
        <title>Complete, closed and curated genome sequences of Photobacterium damselae subsp. piscicida isolates from Australia indicate localised evolution and additional plasmid-borne pathogenicity mechanisms.</title>
        <authorList>
            <person name="Baseggio L."/>
            <person name="Silayeva O."/>
            <person name="Buller N."/>
            <person name="Landos M."/>
            <person name="Engelstaedter J."/>
            <person name="Barnes A.C."/>
        </authorList>
    </citation>
    <scope>NUCLEOTIDE SEQUENCE [LARGE SCALE GENOMIC DNA]</scope>
    <source>
        <strain evidence="3 5">AS-16-0540-1</strain>
    </source>
</reference>